<dbReference type="InterPro" id="IPR007235">
    <property type="entry name" value="Glyco_trans_28_C"/>
</dbReference>
<dbReference type="CDD" id="cd03785">
    <property type="entry name" value="GT28_MurG"/>
    <property type="match status" value="1"/>
</dbReference>
<feature type="binding site" evidence="10">
    <location>
        <position position="243"/>
    </location>
    <ligand>
        <name>UDP-N-acetyl-alpha-D-glucosamine</name>
        <dbReference type="ChEBI" id="CHEBI:57705"/>
    </ligand>
</feature>
<dbReference type="RefSeq" id="WP_130459174.1">
    <property type="nucleotide sequence ID" value="NZ_SHKM01000001.1"/>
</dbReference>
<accession>A0ABY0IU54</accession>
<dbReference type="NCBIfam" id="TIGR01133">
    <property type="entry name" value="murG"/>
    <property type="match status" value="1"/>
</dbReference>
<feature type="binding site" evidence="10">
    <location>
        <begin position="262"/>
        <end position="267"/>
    </location>
    <ligand>
        <name>UDP-N-acetyl-alpha-D-glucosamine</name>
        <dbReference type="ChEBI" id="CHEBI:57705"/>
    </ligand>
</feature>
<feature type="binding site" evidence="10">
    <location>
        <position position="161"/>
    </location>
    <ligand>
        <name>UDP-N-acetyl-alpha-D-glucosamine</name>
        <dbReference type="ChEBI" id="CHEBI:57705"/>
    </ligand>
</feature>
<evidence type="ECO:0000259" key="11">
    <source>
        <dbReference type="Pfam" id="PF03033"/>
    </source>
</evidence>
<gene>
    <name evidence="10" type="primary">murG</name>
    <name evidence="13" type="ORF">EV678_1712</name>
</gene>
<evidence type="ECO:0000256" key="6">
    <source>
        <dbReference type="ARBA" id="ARBA00022984"/>
    </source>
</evidence>
<dbReference type="EC" id="2.4.1.227" evidence="10"/>
<evidence type="ECO:0000256" key="3">
    <source>
        <dbReference type="ARBA" id="ARBA00022676"/>
    </source>
</evidence>
<comment type="catalytic activity">
    <reaction evidence="10">
        <text>di-trans,octa-cis-undecaprenyl diphospho-N-acetyl-alpha-D-muramoyl-L-alanyl-D-glutamyl-meso-2,6-diaminopimeloyl-D-alanyl-D-alanine + UDP-N-acetyl-alpha-D-glucosamine = di-trans,octa-cis-undecaprenyl diphospho-[N-acetyl-alpha-D-glucosaminyl-(1-&gt;4)]-N-acetyl-alpha-D-muramoyl-L-alanyl-D-glutamyl-meso-2,6-diaminopimeloyl-D-alanyl-D-alanine + UDP + H(+)</text>
        <dbReference type="Rhea" id="RHEA:31227"/>
        <dbReference type="ChEBI" id="CHEBI:15378"/>
        <dbReference type="ChEBI" id="CHEBI:57705"/>
        <dbReference type="ChEBI" id="CHEBI:58223"/>
        <dbReference type="ChEBI" id="CHEBI:61387"/>
        <dbReference type="ChEBI" id="CHEBI:61388"/>
        <dbReference type="EC" id="2.4.1.227"/>
    </reaction>
</comment>
<organism evidence="13 14">
    <name type="scientific">Azospira oryzae</name>
    <dbReference type="NCBI Taxonomy" id="146939"/>
    <lineage>
        <taxon>Bacteria</taxon>
        <taxon>Pseudomonadati</taxon>
        <taxon>Pseudomonadota</taxon>
        <taxon>Betaproteobacteria</taxon>
        <taxon>Rhodocyclales</taxon>
        <taxon>Rhodocyclaceae</taxon>
        <taxon>Azospira</taxon>
    </lineage>
</organism>
<feature type="binding site" evidence="10">
    <location>
        <position position="189"/>
    </location>
    <ligand>
        <name>UDP-N-acetyl-alpha-D-glucosamine</name>
        <dbReference type="ChEBI" id="CHEBI:57705"/>
    </ligand>
</feature>
<dbReference type="SUPFAM" id="SSF53756">
    <property type="entry name" value="UDP-Glycosyltransferase/glycogen phosphorylase"/>
    <property type="match status" value="1"/>
</dbReference>
<dbReference type="PANTHER" id="PTHR21015">
    <property type="entry name" value="UDP-N-ACETYLGLUCOSAMINE--N-ACETYLMURAMYL-(PENTAPEPTIDE) PYROPHOSPHORYL-UNDECAPRENOL N-ACETYLGLUCOSAMINE TRANSFERASE 1"/>
    <property type="match status" value="1"/>
</dbReference>
<name>A0ABY0IU54_9RHOO</name>
<evidence type="ECO:0000256" key="8">
    <source>
        <dbReference type="ARBA" id="ARBA00023306"/>
    </source>
</evidence>
<dbReference type="Pfam" id="PF03033">
    <property type="entry name" value="Glyco_transf_28"/>
    <property type="match status" value="1"/>
</dbReference>
<evidence type="ECO:0000256" key="5">
    <source>
        <dbReference type="ARBA" id="ARBA00022960"/>
    </source>
</evidence>
<dbReference type="Proteomes" id="UP000292136">
    <property type="component" value="Unassembled WGS sequence"/>
</dbReference>
<dbReference type="HAMAP" id="MF_00033">
    <property type="entry name" value="MurG"/>
    <property type="match status" value="1"/>
</dbReference>
<comment type="similarity">
    <text evidence="10">Belongs to the glycosyltransferase 28 family. MurG subfamily.</text>
</comment>
<keyword evidence="8 10" id="KW-0131">Cell cycle</keyword>
<evidence type="ECO:0000313" key="13">
    <source>
        <dbReference type="EMBL" id="RZT90889.1"/>
    </source>
</evidence>
<keyword evidence="4 10" id="KW-0808">Transferase</keyword>
<feature type="domain" description="Glycosyl transferase family 28 C-terminal" evidence="12">
    <location>
        <begin position="183"/>
        <end position="332"/>
    </location>
</feature>
<keyword evidence="6 10" id="KW-0573">Peptidoglycan synthesis</keyword>
<dbReference type="GO" id="GO:0016740">
    <property type="term" value="F:transferase activity"/>
    <property type="evidence" value="ECO:0007669"/>
    <property type="project" value="UniProtKB-KW"/>
</dbReference>
<comment type="function">
    <text evidence="10">Cell wall formation. Catalyzes the transfer of a GlcNAc subunit on undecaprenyl-pyrophosphoryl-MurNAc-pentapeptide (lipid intermediate I) to form undecaprenyl-pyrophosphoryl-MurNAc-(pentapeptide)GlcNAc (lipid intermediate II).</text>
</comment>
<keyword evidence="14" id="KW-1185">Reference proteome</keyword>
<comment type="caution">
    <text evidence="13">The sequence shown here is derived from an EMBL/GenBank/DDBJ whole genome shotgun (WGS) entry which is preliminary data.</text>
</comment>
<dbReference type="PANTHER" id="PTHR21015:SF22">
    <property type="entry name" value="GLYCOSYLTRANSFERASE"/>
    <property type="match status" value="1"/>
</dbReference>
<feature type="binding site" evidence="10">
    <location>
        <begin position="13"/>
        <end position="15"/>
    </location>
    <ligand>
        <name>UDP-N-acetyl-alpha-D-glucosamine</name>
        <dbReference type="ChEBI" id="CHEBI:57705"/>
    </ligand>
</feature>
<feature type="binding site" evidence="10">
    <location>
        <position position="125"/>
    </location>
    <ligand>
        <name>UDP-N-acetyl-alpha-D-glucosamine</name>
        <dbReference type="ChEBI" id="CHEBI:57705"/>
    </ligand>
</feature>
<dbReference type="EMBL" id="SHKM01000001">
    <property type="protein sequence ID" value="RZT90889.1"/>
    <property type="molecule type" value="Genomic_DNA"/>
</dbReference>
<comment type="subcellular location">
    <subcellularLocation>
        <location evidence="10">Cell membrane</location>
        <topology evidence="10">Peripheral membrane protein</topology>
        <orientation evidence="10">Cytoplasmic side</orientation>
    </subcellularLocation>
</comment>
<dbReference type="InterPro" id="IPR006009">
    <property type="entry name" value="GlcNAc_MurG"/>
</dbReference>
<keyword evidence="3 10" id="KW-0328">Glycosyltransferase</keyword>
<evidence type="ECO:0000256" key="1">
    <source>
        <dbReference type="ARBA" id="ARBA00022475"/>
    </source>
</evidence>
<evidence type="ECO:0000313" key="14">
    <source>
        <dbReference type="Proteomes" id="UP000292136"/>
    </source>
</evidence>
<proteinExistence type="inferred from homology"/>
<comment type="pathway">
    <text evidence="10">Cell wall biogenesis; peptidoglycan biosynthesis.</text>
</comment>
<reference evidence="13 14" key="1">
    <citation type="submission" date="2019-02" db="EMBL/GenBank/DDBJ databases">
        <title>Genomic Encyclopedia of Type Strains, Phase IV (KMG-IV): sequencing the most valuable type-strain genomes for metagenomic binning, comparative biology and taxonomic classification.</title>
        <authorList>
            <person name="Goeker M."/>
        </authorList>
    </citation>
    <scope>NUCLEOTIDE SEQUENCE [LARGE SCALE GENOMIC DNA]</scope>
    <source>
        <strain evidence="13 14">DSM 21223</strain>
    </source>
</reference>
<evidence type="ECO:0000259" key="12">
    <source>
        <dbReference type="Pfam" id="PF04101"/>
    </source>
</evidence>
<evidence type="ECO:0000256" key="7">
    <source>
        <dbReference type="ARBA" id="ARBA00023136"/>
    </source>
</evidence>
<dbReference type="Pfam" id="PF04101">
    <property type="entry name" value="Glyco_tran_28_C"/>
    <property type="match status" value="1"/>
</dbReference>
<keyword evidence="7 10" id="KW-0472">Membrane</keyword>
<keyword evidence="2 10" id="KW-0132">Cell division</keyword>
<evidence type="ECO:0000256" key="10">
    <source>
        <dbReference type="HAMAP-Rule" id="MF_00033"/>
    </source>
</evidence>
<feature type="domain" description="Glycosyltransferase family 28 N-terminal" evidence="11">
    <location>
        <begin position="7"/>
        <end position="143"/>
    </location>
</feature>
<dbReference type="Gene3D" id="3.40.50.2000">
    <property type="entry name" value="Glycogen Phosphorylase B"/>
    <property type="match status" value="2"/>
</dbReference>
<keyword evidence="5 10" id="KW-0133">Cell shape</keyword>
<sequence>MSQKTLLVMAGGTGGHIFPALAVADYMHEAGWNVVWMGNPAGMEARLVPQRGFPLVPVKFGALRGKGLLRKLLLPLNLLRGFWQAFRAIRVVKPDVVLGMGGYITFPGGMMAVLLGKPLVVHEQNSVAGLANKVLAGVADRVVTGFPDVMKNGEWVGNPVRPEIAALGDPLKRYEGREGNLHLLVVGGSLGAQALNDTVPKALALFDEAERPQVVHQAGEKMIDALKAGYDAAGVAAHCVPFIDDMAGAYEWADLVICRAGALTVAELAAAGVPAILVPYPHAVDDHQTGNAEFLTQVGGAILLSQNELTPERLALLKEMPRSQLAQMGEKARELAKPNATAMVAKACMEAASKE</sequence>
<dbReference type="InterPro" id="IPR004276">
    <property type="entry name" value="GlycoTrans_28_N"/>
</dbReference>
<evidence type="ECO:0000256" key="9">
    <source>
        <dbReference type="ARBA" id="ARBA00023316"/>
    </source>
</evidence>
<keyword evidence="1 10" id="KW-1003">Cell membrane</keyword>
<protein>
    <recommendedName>
        <fullName evidence="10">UDP-N-acetylglucosamine--N-acetylmuramyl-(pentapeptide) pyrophosphoryl-undecaprenol N-acetylglucosamine transferase</fullName>
        <ecNumber evidence="10">2.4.1.227</ecNumber>
    </recommendedName>
    <alternativeName>
        <fullName evidence="10">Undecaprenyl-PP-MurNAc-pentapeptide-UDPGlcNAc GlcNAc transferase</fullName>
    </alternativeName>
</protein>
<evidence type="ECO:0000256" key="2">
    <source>
        <dbReference type="ARBA" id="ARBA00022618"/>
    </source>
</evidence>
<keyword evidence="9 10" id="KW-0961">Cell wall biogenesis/degradation</keyword>
<feature type="binding site" evidence="10">
    <location>
        <position position="288"/>
    </location>
    <ligand>
        <name>UDP-N-acetyl-alpha-D-glucosamine</name>
        <dbReference type="ChEBI" id="CHEBI:57705"/>
    </ligand>
</feature>
<evidence type="ECO:0000256" key="4">
    <source>
        <dbReference type="ARBA" id="ARBA00022679"/>
    </source>
</evidence>